<evidence type="ECO:0000256" key="2">
    <source>
        <dbReference type="ARBA" id="ARBA00022525"/>
    </source>
</evidence>
<dbReference type="HOGENOM" id="CLU_609297_0_0_9"/>
<dbReference type="Pfam" id="PF01391">
    <property type="entry name" value="Collagen"/>
    <property type="match status" value="2"/>
</dbReference>
<keyword evidence="3" id="KW-0732">Signal</keyword>
<dbReference type="RefSeq" id="WP_052712602.1">
    <property type="nucleotide sequence ID" value="NZ_CP009933.1"/>
</dbReference>
<sequence>MPFIQVSPSDDAYISQYYSNTNFGTSIALFTGEFLQPNDLYRSLLKFNLTGVIPPGNVILSAALNLFVYRKDKTDVQLSPQPVNVFTNVTNFSQNTVTWNNAPAISPTPYSVNVTDANVNNYISIDITNIVVDWFYNAIPNNGITLVGIENIIDTIIGYRSTEWTTPGQRPFLNIQYGIVGPTGATGATGATGLQGVTGPTGIQGLTGPTGPVGATGATGLQGVTGPTGIQGLTGPTGPVGATGATGLQGITGPTGIQGLTGPTGADGATGPTGIQGVTGPTGADGATGPTGIQGVTGPTGATGPTGPEGPTGPLSILASQTTSVLQPLTPLGTPVTVLAQTLTTTGNEIKIDSMAEVNLVVTLIATVYNYSITYILRADTIPIASVIISNSGTSVSALELHNEIPNLTWTDTPTAGSHTYDIQITVTSTTPAVFTSVDTTTRSLNILG</sequence>
<comment type="subcellular location">
    <subcellularLocation>
        <location evidence="1">Secreted</location>
    </subcellularLocation>
</comment>
<gene>
    <name evidence="7" type="ORF">CSCA_4711</name>
</gene>
<accession>A0A0E3GSC6</accession>
<proteinExistence type="predicted"/>
<dbReference type="InterPro" id="IPR050938">
    <property type="entry name" value="Collagen_Structural_Proteins"/>
</dbReference>
<keyword evidence="8" id="KW-1185">Reference proteome</keyword>
<dbReference type="PANTHER" id="PTHR37456">
    <property type="entry name" value="SI:CH211-266K2.1"/>
    <property type="match status" value="1"/>
</dbReference>
<keyword evidence="4" id="KW-0677">Repeat</keyword>
<feature type="compositionally biased region" description="Low complexity" evidence="5">
    <location>
        <begin position="206"/>
        <end position="221"/>
    </location>
</feature>
<reference evidence="7 8" key="1">
    <citation type="journal article" date="2015" name="J. Biotechnol.">
        <title>Complete genome sequence of a malodorant-producing acetogen, Clostridium scatologenes ATCC 25775(T).</title>
        <authorList>
            <person name="Zhu Z."/>
            <person name="Guo T."/>
            <person name="Zheng H."/>
            <person name="Song T."/>
            <person name="Ouyang P."/>
            <person name="Xie J."/>
        </authorList>
    </citation>
    <scope>NUCLEOTIDE SEQUENCE [LARGE SCALE GENOMIC DNA]</scope>
    <source>
        <strain evidence="7 8">ATCC 25775</strain>
    </source>
</reference>
<organism evidence="7 8">
    <name type="scientific">Clostridium scatologenes</name>
    <dbReference type="NCBI Taxonomy" id="1548"/>
    <lineage>
        <taxon>Bacteria</taxon>
        <taxon>Bacillati</taxon>
        <taxon>Bacillota</taxon>
        <taxon>Clostridia</taxon>
        <taxon>Eubacteriales</taxon>
        <taxon>Clostridiaceae</taxon>
        <taxon>Clostridium</taxon>
    </lineage>
</organism>
<dbReference type="NCBIfam" id="NF033679">
    <property type="entry name" value="DNRLRE_dom"/>
    <property type="match status" value="1"/>
</dbReference>
<dbReference type="GO" id="GO:0005576">
    <property type="term" value="C:extracellular region"/>
    <property type="evidence" value="ECO:0007669"/>
    <property type="project" value="UniProtKB-SubCell"/>
</dbReference>
<evidence type="ECO:0000256" key="3">
    <source>
        <dbReference type="ARBA" id="ARBA00022729"/>
    </source>
</evidence>
<dbReference type="Proteomes" id="UP000033115">
    <property type="component" value="Chromosome"/>
</dbReference>
<protein>
    <submittedName>
        <fullName evidence="7">Collagen triple helix repeat-containing protein</fullName>
    </submittedName>
</protein>
<name>A0A0E3GSC6_CLOSL</name>
<evidence type="ECO:0000313" key="7">
    <source>
        <dbReference type="EMBL" id="AKA71836.1"/>
    </source>
</evidence>
<dbReference type="InterPro" id="IPR055372">
    <property type="entry name" value="CBM96"/>
</dbReference>
<dbReference type="InterPro" id="IPR008160">
    <property type="entry name" value="Collagen"/>
</dbReference>
<keyword evidence="2" id="KW-0964">Secreted</keyword>
<feature type="region of interest" description="Disordered" evidence="5">
    <location>
        <begin position="200"/>
        <end position="316"/>
    </location>
</feature>
<dbReference type="KEGG" id="csq:CSCA_4711"/>
<evidence type="ECO:0000256" key="4">
    <source>
        <dbReference type="ARBA" id="ARBA00022737"/>
    </source>
</evidence>
<dbReference type="STRING" id="1548.CSCA_4711"/>
<dbReference type="EMBL" id="CP009933">
    <property type="protein sequence ID" value="AKA71836.1"/>
    <property type="molecule type" value="Genomic_DNA"/>
</dbReference>
<evidence type="ECO:0000313" key="8">
    <source>
        <dbReference type="Proteomes" id="UP000033115"/>
    </source>
</evidence>
<dbReference type="AlphaFoldDB" id="A0A0E3GSC6"/>
<feature type="compositionally biased region" description="Low complexity" evidence="5">
    <location>
        <begin position="260"/>
        <end position="306"/>
    </location>
</feature>
<evidence type="ECO:0000256" key="1">
    <source>
        <dbReference type="ARBA" id="ARBA00004613"/>
    </source>
</evidence>
<dbReference type="Pfam" id="PF24517">
    <property type="entry name" value="CBM96"/>
    <property type="match status" value="1"/>
</dbReference>
<evidence type="ECO:0000256" key="5">
    <source>
        <dbReference type="SAM" id="MobiDB-lite"/>
    </source>
</evidence>
<dbReference type="PANTHER" id="PTHR37456:SF3">
    <property type="entry name" value="COLLAGEN ALPHA-1(XXV) CHAIN"/>
    <property type="match status" value="1"/>
</dbReference>
<feature type="domain" description="Carbohydrate-binding module family 96" evidence="6">
    <location>
        <begin position="4"/>
        <end position="136"/>
    </location>
</feature>
<evidence type="ECO:0000259" key="6">
    <source>
        <dbReference type="Pfam" id="PF24517"/>
    </source>
</evidence>
<keyword evidence="7" id="KW-0176">Collagen</keyword>
<feature type="compositionally biased region" description="Low complexity" evidence="5">
    <location>
        <begin position="233"/>
        <end position="248"/>
    </location>
</feature>